<proteinExistence type="predicted"/>
<dbReference type="Proteomes" id="UP000008909">
    <property type="component" value="Unassembled WGS sequence"/>
</dbReference>
<evidence type="ECO:0000313" key="2">
    <source>
        <dbReference type="Proteomes" id="UP000008909"/>
    </source>
</evidence>
<accession>G7YFJ8</accession>
<reference key="2">
    <citation type="submission" date="2011-10" db="EMBL/GenBank/DDBJ databases">
        <title>The genome and transcriptome sequence of Clonorchis sinensis provide insights into the carcinogenic liver fluke.</title>
        <authorList>
            <person name="Wang X."/>
            <person name="Huang Y."/>
            <person name="Chen W."/>
            <person name="Liu H."/>
            <person name="Guo L."/>
            <person name="Chen Y."/>
            <person name="Luo F."/>
            <person name="Zhou W."/>
            <person name="Sun J."/>
            <person name="Mao Q."/>
            <person name="Liang P."/>
            <person name="Zhou C."/>
            <person name="Tian Y."/>
            <person name="Men J."/>
            <person name="Lv X."/>
            <person name="Huang L."/>
            <person name="Zhou J."/>
            <person name="Hu Y."/>
            <person name="Li R."/>
            <person name="Zhang F."/>
            <person name="Lei H."/>
            <person name="Li X."/>
            <person name="Hu X."/>
            <person name="Liang C."/>
            <person name="Xu J."/>
            <person name="Wu Z."/>
            <person name="Yu X."/>
        </authorList>
    </citation>
    <scope>NUCLEOTIDE SEQUENCE</scope>
    <source>
        <strain>Henan</strain>
    </source>
</reference>
<reference evidence="1" key="1">
    <citation type="journal article" date="2011" name="Genome Biol.">
        <title>The draft genome of the carcinogenic human liver fluke Clonorchis sinensis.</title>
        <authorList>
            <person name="Wang X."/>
            <person name="Chen W."/>
            <person name="Huang Y."/>
            <person name="Sun J."/>
            <person name="Men J."/>
            <person name="Liu H."/>
            <person name="Luo F."/>
            <person name="Guo L."/>
            <person name="Lv X."/>
            <person name="Deng C."/>
            <person name="Zhou C."/>
            <person name="Fan Y."/>
            <person name="Li X."/>
            <person name="Huang L."/>
            <person name="Hu Y."/>
            <person name="Liang C."/>
            <person name="Hu X."/>
            <person name="Xu J."/>
            <person name="Yu X."/>
        </authorList>
    </citation>
    <scope>NUCLEOTIDE SEQUENCE [LARGE SCALE GENOMIC DNA]</scope>
    <source>
        <strain evidence="1">Henan</strain>
    </source>
</reference>
<gene>
    <name evidence="1" type="ORF">CLF_106712</name>
</gene>
<sequence length="140" mass="16063">MPAEMEPVNVNSTARDVKDYLERFDIWCFTNSDMDDKKLTGCFLHFVGIKAYALIKHLVYPESPIDISYNTLKKKVLQHFNSINFVAAERARFNMLTRSQSQSVRDFVLQLQTQAAKCDYGAQWKTNCIIGSLLAFNCPN</sequence>
<organism evidence="1 2">
    <name type="scientific">Clonorchis sinensis</name>
    <name type="common">Chinese liver fluke</name>
    <dbReference type="NCBI Taxonomy" id="79923"/>
    <lineage>
        <taxon>Eukaryota</taxon>
        <taxon>Metazoa</taxon>
        <taxon>Spiralia</taxon>
        <taxon>Lophotrochozoa</taxon>
        <taxon>Platyhelminthes</taxon>
        <taxon>Trematoda</taxon>
        <taxon>Digenea</taxon>
        <taxon>Opisthorchiida</taxon>
        <taxon>Opisthorchiata</taxon>
        <taxon>Opisthorchiidae</taxon>
        <taxon>Clonorchis</taxon>
    </lineage>
</organism>
<protein>
    <recommendedName>
        <fullName evidence="3">Retrotransposon gag domain-containing protein</fullName>
    </recommendedName>
</protein>
<dbReference type="EMBL" id="DF143193">
    <property type="protein sequence ID" value="GAA51731.1"/>
    <property type="molecule type" value="Genomic_DNA"/>
</dbReference>
<evidence type="ECO:0008006" key="3">
    <source>
        <dbReference type="Google" id="ProtNLM"/>
    </source>
</evidence>
<dbReference type="AlphaFoldDB" id="G7YFJ8"/>
<evidence type="ECO:0000313" key="1">
    <source>
        <dbReference type="EMBL" id="GAA51731.1"/>
    </source>
</evidence>
<name>G7YFJ8_CLOSI</name>
<keyword evidence="2" id="KW-1185">Reference proteome</keyword>